<dbReference type="KEGG" id="gtt:GUITHDRAFT_107796"/>
<feature type="signal peptide" evidence="2">
    <location>
        <begin position="1"/>
        <end position="23"/>
    </location>
</feature>
<evidence type="ECO:0000256" key="1">
    <source>
        <dbReference type="SAM" id="MobiDB-lite"/>
    </source>
</evidence>
<dbReference type="PaxDb" id="55529-EKX46179"/>
<dbReference type="Proteomes" id="UP000011087">
    <property type="component" value="Unassembled WGS sequence"/>
</dbReference>
<dbReference type="Pfam" id="PF11977">
    <property type="entry name" value="RNase_Zc3h12a"/>
    <property type="match status" value="1"/>
</dbReference>
<reference evidence="6" key="2">
    <citation type="submission" date="2012-11" db="EMBL/GenBank/DDBJ databases">
        <authorList>
            <person name="Kuo A."/>
            <person name="Curtis B.A."/>
            <person name="Tanifuji G."/>
            <person name="Burki F."/>
            <person name="Gruber A."/>
            <person name="Irimia M."/>
            <person name="Maruyama S."/>
            <person name="Arias M.C."/>
            <person name="Ball S.G."/>
            <person name="Gile G.H."/>
            <person name="Hirakawa Y."/>
            <person name="Hopkins J.F."/>
            <person name="Rensing S.A."/>
            <person name="Schmutz J."/>
            <person name="Symeonidi A."/>
            <person name="Elias M."/>
            <person name="Eveleigh R.J."/>
            <person name="Herman E.K."/>
            <person name="Klute M.J."/>
            <person name="Nakayama T."/>
            <person name="Obornik M."/>
            <person name="Reyes-Prieto A."/>
            <person name="Armbrust E.V."/>
            <person name="Aves S.J."/>
            <person name="Beiko R.G."/>
            <person name="Coutinho P."/>
            <person name="Dacks J.B."/>
            <person name="Durnford D.G."/>
            <person name="Fast N.M."/>
            <person name="Green B.R."/>
            <person name="Grisdale C."/>
            <person name="Hempe F."/>
            <person name="Henrissat B."/>
            <person name="Hoppner M.P."/>
            <person name="Ishida K.-I."/>
            <person name="Kim E."/>
            <person name="Koreny L."/>
            <person name="Kroth P.G."/>
            <person name="Liu Y."/>
            <person name="Malik S.-B."/>
            <person name="Maier U.G."/>
            <person name="McRose D."/>
            <person name="Mock T."/>
            <person name="Neilson J.A."/>
            <person name="Onodera N.T."/>
            <person name="Poole A.M."/>
            <person name="Pritham E.J."/>
            <person name="Richards T.A."/>
            <person name="Rocap G."/>
            <person name="Roy S.W."/>
            <person name="Sarai C."/>
            <person name="Schaack S."/>
            <person name="Shirato S."/>
            <person name="Slamovits C.H."/>
            <person name="Spencer D.F."/>
            <person name="Suzuki S."/>
            <person name="Worden A.Z."/>
            <person name="Zauner S."/>
            <person name="Barry K."/>
            <person name="Bell C."/>
            <person name="Bharti A.K."/>
            <person name="Crow J.A."/>
            <person name="Grimwood J."/>
            <person name="Kramer R."/>
            <person name="Lindquist E."/>
            <person name="Lucas S."/>
            <person name="Salamov A."/>
            <person name="McFadden G.I."/>
            <person name="Lane C.E."/>
            <person name="Keeling P.J."/>
            <person name="Gray M.W."/>
            <person name="Grigoriev I.V."/>
            <person name="Archibald J.M."/>
        </authorList>
    </citation>
    <scope>NUCLEOTIDE SEQUENCE</scope>
    <source>
        <strain evidence="6">CCMP2712</strain>
    </source>
</reference>
<evidence type="ECO:0000256" key="2">
    <source>
        <dbReference type="SAM" id="SignalP"/>
    </source>
</evidence>
<protein>
    <recommendedName>
        <fullName evidence="3">RNase NYN domain-containing protein</fullName>
    </recommendedName>
</protein>
<feature type="region of interest" description="Disordered" evidence="1">
    <location>
        <begin position="229"/>
        <end position="249"/>
    </location>
</feature>
<dbReference type="RefSeq" id="XP_005833159.1">
    <property type="nucleotide sequence ID" value="XM_005833102.1"/>
</dbReference>
<feature type="compositionally biased region" description="Basic and acidic residues" evidence="1">
    <location>
        <begin position="744"/>
        <end position="760"/>
    </location>
</feature>
<dbReference type="GeneID" id="17303037"/>
<evidence type="ECO:0000313" key="4">
    <source>
        <dbReference type="EMBL" id="EKX46179.1"/>
    </source>
</evidence>
<dbReference type="InterPro" id="IPR036085">
    <property type="entry name" value="PAZ_dom_sf"/>
</dbReference>
<keyword evidence="2" id="KW-0732">Signal</keyword>
<gene>
    <name evidence="4" type="ORF">GUITHDRAFT_107796</name>
</gene>
<dbReference type="Gene3D" id="3.40.50.11980">
    <property type="match status" value="1"/>
</dbReference>
<dbReference type="OrthoDB" id="392925at2759"/>
<evidence type="ECO:0000313" key="5">
    <source>
        <dbReference type="EnsemblProtists" id="EKX46179"/>
    </source>
</evidence>
<organism evidence="4">
    <name type="scientific">Guillardia theta (strain CCMP2712)</name>
    <name type="common">Cryptophyte</name>
    <dbReference type="NCBI Taxonomy" id="905079"/>
    <lineage>
        <taxon>Eukaryota</taxon>
        <taxon>Cryptophyceae</taxon>
        <taxon>Pyrenomonadales</taxon>
        <taxon>Geminigeraceae</taxon>
        <taxon>Guillardia</taxon>
    </lineage>
</organism>
<reference evidence="4 6" key="1">
    <citation type="journal article" date="2012" name="Nature">
        <title>Algal genomes reveal evolutionary mosaicism and the fate of nucleomorphs.</title>
        <authorList>
            <consortium name="DOE Joint Genome Institute"/>
            <person name="Curtis B.A."/>
            <person name="Tanifuji G."/>
            <person name="Burki F."/>
            <person name="Gruber A."/>
            <person name="Irimia M."/>
            <person name="Maruyama S."/>
            <person name="Arias M.C."/>
            <person name="Ball S.G."/>
            <person name="Gile G.H."/>
            <person name="Hirakawa Y."/>
            <person name="Hopkins J.F."/>
            <person name="Kuo A."/>
            <person name="Rensing S.A."/>
            <person name="Schmutz J."/>
            <person name="Symeonidi A."/>
            <person name="Elias M."/>
            <person name="Eveleigh R.J."/>
            <person name="Herman E.K."/>
            <person name="Klute M.J."/>
            <person name="Nakayama T."/>
            <person name="Obornik M."/>
            <person name="Reyes-Prieto A."/>
            <person name="Armbrust E.V."/>
            <person name="Aves S.J."/>
            <person name="Beiko R.G."/>
            <person name="Coutinho P."/>
            <person name="Dacks J.B."/>
            <person name="Durnford D.G."/>
            <person name="Fast N.M."/>
            <person name="Green B.R."/>
            <person name="Grisdale C.J."/>
            <person name="Hempel F."/>
            <person name="Henrissat B."/>
            <person name="Hoppner M.P."/>
            <person name="Ishida K."/>
            <person name="Kim E."/>
            <person name="Koreny L."/>
            <person name="Kroth P.G."/>
            <person name="Liu Y."/>
            <person name="Malik S.B."/>
            <person name="Maier U.G."/>
            <person name="McRose D."/>
            <person name="Mock T."/>
            <person name="Neilson J.A."/>
            <person name="Onodera N.T."/>
            <person name="Poole A.M."/>
            <person name="Pritham E.J."/>
            <person name="Richards T.A."/>
            <person name="Rocap G."/>
            <person name="Roy S.W."/>
            <person name="Sarai C."/>
            <person name="Schaack S."/>
            <person name="Shirato S."/>
            <person name="Slamovits C.H."/>
            <person name="Spencer D.F."/>
            <person name="Suzuki S."/>
            <person name="Worden A.Z."/>
            <person name="Zauner S."/>
            <person name="Barry K."/>
            <person name="Bell C."/>
            <person name="Bharti A.K."/>
            <person name="Crow J.A."/>
            <person name="Grimwood J."/>
            <person name="Kramer R."/>
            <person name="Lindquist E."/>
            <person name="Lucas S."/>
            <person name="Salamov A."/>
            <person name="McFadden G.I."/>
            <person name="Lane C.E."/>
            <person name="Keeling P.J."/>
            <person name="Gray M.W."/>
            <person name="Grigoriev I.V."/>
            <person name="Archibald J.M."/>
        </authorList>
    </citation>
    <scope>NUCLEOTIDE SEQUENCE</scope>
    <source>
        <strain evidence="4 6">CCMP2712</strain>
    </source>
</reference>
<dbReference type="AlphaFoldDB" id="L1JDI8"/>
<dbReference type="HOGENOM" id="CLU_344986_0_0_1"/>
<feature type="domain" description="RNase NYN" evidence="3">
    <location>
        <begin position="90"/>
        <end position="231"/>
    </location>
</feature>
<dbReference type="Gene3D" id="2.170.260.10">
    <property type="entry name" value="paz domain"/>
    <property type="match status" value="1"/>
</dbReference>
<feature type="region of interest" description="Disordered" evidence="1">
    <location>
        <begin position="613"/>
        <end position="635"/>
    </location>
</feature>
<name>L1JDI8_GUITC</name>
<reference evidence="5" key="3">
    <citation type="submission" date="2016-03" db="UniProtKB">
        <authorList>
            <consortium name="EnsemblProtists"/>
        </authorList>
    </citation>
    <scope>IDENTIFICATION</scope>
</reference>
<dbReference type="InterPro" id="IPR021869">
    <property type="entry name" value="RNase_Zc3h12_NYN"/>
</dbReference>
<dbReference type="EMBL" id="JH992995">
    <property type="protein sequence ID" value="EKX46179.1"/>
    <property type="molecule type" value="Genomic_DNA"/>
</dbReference>
<dbReference type="eggNOG" id="KOG3777">
    <property type="taxonomic scope" value="Eukaryota"/>
</dbReference>
<feature type="compositionally biased region" description="Acidic residues" evidence="1">
    <location>
        <begin position="702"/>
        <end position="725"/>
    </location>
</feature>
<accession>L1JDI8</accession>
<keyword evidence="6" id="KW-1185">Reference proteome</keyword>
<feature type="region of interest" description="Disordered" evidence="1">
    <location>
        <begin position="698"/>
        <end position="760"/>
    </location>
</feature>
<feature type="chain" id="PRO_5008771209" description="RNase NYN domain-containing protein" evidence="2">
    <location>
        <begin position="24"/>
        <end position="820"/>
    </location>
</feature>
<evidence type="ECO:0000313" key="6">
    <source>
        <dbReference type="Proteomes" id="UP000011087"/>
    </source>
</evidence>
<evidence type="ECO:0000259" key="3">
    <source>
        <dbReference type="Pfam" id="PF11977"/>
    </source>
</evidence>
<sequence>MKLSLLSCALLVALNFSLRACFAARVPPQPSLLFKGGEETVRFRKLHDKEPDQETFETPFNQAMNSIHEHVEQVRQPDDYGSLGLPPRSSHIVIDGASVAWSYGQRMKFSCLGLKKVIDFFLDQGYQHVIALVGYAYTQEPPKGSNRTRVADDPDALLAMKLHGHALLMPPGANEESMVLQYAFMRGGFVVSNNDFSDFKRSCTKEEEEWVRTHHLYFTWVEGEFLPMCDRDDKPPKPLSSSEDEGDAADGEAMMDRMEDADEQGNDMANGGDWEQGEEADPFLSWRALVPDGGVGLLRKLSPLSLFHALKAKRLDLLDETTLQRLISISQHAAATREEGAANVAYLEGRFGVVDSVDDEVLVQGGMLEEETAMEMSGELVALASPDLLRGRILPVGTSVEFDAVCDLSLGKWIVTRLVRTGCVKEQEERLTAATCVLAGLLGHASVEDMSAFWRQHGPQDLTAVSMQLEGRVFSTSHLLMNKAYFCRGLSAPACLQELFEPDAFVTDSARKVGLPTTVEEFFRSRHSPLAFPHLPCLCAVASDGLTILFFPLEVCRIQFMSPLQSPAAPLGSFQQGLRPPQNSAPQAHQKHLFEKLEEYFKRQEELVSKSLHHADPSEGAEAGERAGARAGAGAVDDVRKQSNYILRKLRKAIDKHTMALEKRLFDIQMNQAMEVDQHVKTIMDRDNLTLADCKGNVSDSVEQEEEQEEQEEEHEGEDEEDEEEGLTRSDVLDSSLPSSMEVAGERNRTRHEELEERLQRGEKTISQLKDELRRRDAVVQSLTDMLHDASKGRPSVRARIRRELQNLTSSLRSVSDVEE</sequence>
<dbReference type="EnsemblProtists" id="EKX46179">
    <property type="protein sequence ID" value="EKX46179"/>
    <property type="gene ID" value="GUITHDRAFT_107796"/>
</dbReference>
<feature type="compositionally biased region" description="Basic and acidic residues" evidence="1">
    <location>
        <begin position="613"/>
        <end position="628"/>
    </location>
</feature>
<dbReference type="SUPFAM" id="SSF101690">
    <property type="entry name" value="PAZ domain"/>
    <property type="match status" value="1"/>
</dbReference>
<proteinExistence type="predicted"/>
<dbReference type="CDD" id="cd02846">
    <property type="entry name" value="PAZ_argonaute_like"/>
    <property type="match status" value="1"/>
</dbReference>